<protein>
    <submittedName>
        <fullName evidence="1">Uncharacterized protein</fullName>
    </submittedName>
</protein>
<evidence type="ECO:0000313" key="1">
    <source>
        <dbReference type="EMBL" id="CDW35912.1"/>
    </source>
</evidence>
<reference evidence="1" key="1">
    <citation type="submission" date="2014-05" db="EMBL/GenBank/DDBJ databases">
        <authorList>
            <person name="Chronopoulou M."/>
        </authorList>
    </citation>
    <scope>NUCLEOTIDE SEQUENCE</scope>
    <source>
        <tissue evidence="1">Whole organism</tissue>
    </source>
</reference>
<accession>A0A0K2UDB1</accession>
<dbReference type="EMBL" id="HACA01018551">
    <property type="protein sequence ID" value="CDW35912.1"/>
    <property type="molecule type" value="Transcribed_RNA"/>
</dbReference>
<organism evidence="1">
    <name type="scientific">Lepeophtheirus salmonis</name>
    <name type="common">Salmon louse</name>
    <name type="synonym">Caligus salmonis</name>
    <dbReference type="NCBI Taxonomy" id="72036"/>
    <lineage>
        <taxon>Eukaryota</taxon>
        <taxon>Metazoa</taxon>
        <taxon>Ecdysozoa</taxon>
        <taxon>Arthropoda</taxon>
        <taxon>Crustacea</taxon>
        <taxon>Multicrustacea</taxon>
        <taxon>Hexanauplia</taxon>
        <taxon>Copepoda</taxon>
        <taxon>Siphonostomatoida</taxon>
        <taxon>Caligidae</taxon>
        <taxon>Lepeophtheirus</taxon>
    </lineage>
</organism>
<proteinExistence type="predicted"/>
<dbReference type="AlphaFoldDB" id="A0A0K2UDB1"/>
<name>A0A0K2UDB1_LEPSM</name>
<sequence length="80" mass="8877">MACNHRNYILALVVSCMGCKQQSSSLIFVVSLSQYLAMTANRGRSFLFTLSSKARLKTLASVSPLRFLGSNITYHVIKEC</sequence>